<dbReference type="GO" id="GO:0097175">
    <property type="term" value="P:1,6-anhydro-N-acetyl-beta-muramic acid catabolic process"/>
    <property type="evidence" value="ECO:0007669"/>
    <property type="project" value="UniProtKB-UniRule"/>
</dbReference>
<keyword evidence="16" id="KW-1185">Reference proteome</keyword>
<evidence type="ECO:0000256" key="3">
    <source>
        <dbReference type="ARBA" id="ARBA00023277"/>
    </source>
</evidence>
<evidence type="ECO:0000256" key="8">
    <source>
        <dbReference type="ARBA" id="ARBA00061234"/>
    </source>
</evidence>
<dbReference type="InterPro" id="IPR001347">
    <property type="entry name" value="SIS_dom"/>
</dbReference>
<dbReference type="PANTHER" id="PTHR10088">
    <property type="entry name" value="GLUCOKINASE REGULATORY PROTEIN"/>
    <property type="match status" value="1"/>
</dbReference>
<dbReference type="GO" id="GO:0009254">
    <property type="term" value="P:peptidoglycan turnover"/>
    <property type="evidence" value="ECO:0007669"/>
    <property type="project" value="UniProtKB-UniRule"/>
</dbReference>
<dbReference type="InterPro" id="IPR005486">
    <property type="entry name" value="Glucokinase_regulatory_CS"/>
</dbReference>
<comment type="similarity">
    <text evidence="8 13">Belongs to the GCKR-like family. MurNAc-6-P etherase subfamily.</text>
</comment>
<protein>
    <recommendedName>
        <fullName evidence="10 13">N-acetylmuramic acid 6-phosphate etherase</fullName>
        <shortName evidence="13">MurNAc-6-P etherase</shortName>
        <ecNumber evidence="9 13">4.2.1.126</ecNumber>
    </recommendedName>
    <alternativeName>
        <fullName evidence="12 13">N-acetylmuramic acid 6-phosphate hydrolase</fullName>
    </alternativeName>
    <alternativeName>
        <fullName evidence="11 13">N-acetylmuramic acid 6-phosphate lyase</fullName>
    </alternativeName>
</protein>
<evidence type="ECO:0000256" key="9">
    <source>
        <dbReference type="ARBA" id="ARBA00067056"/>
    </source>
</evidence>
<dbReference type="GO" id="GO:0016835">
    <property type="term" value="F:carbon-oxygen lyase activity"/>
    <property type="evidence" value="ECO:0007669"/>
    <property type="project" value="UniProtKB-UniRule"/>
</dbReference>
<dbReference type="PROSITE" id="PS51464">
    <property type="entry name" value="SIS"/>
    <property type="match status" value="1"/>
</dbReference>
<feature type="active site" evidence="13">
    <location>
        <position position="110"/>
    </location>
</feature>
<keyword evidence="3 13" id="KW-0119">Carbohydrate metabolism</keyword>
<dbReference type="Pfam" id="PF22645">
    <property type="entry name" value="GKRP_SIS_N"/>
    <property type="match status" value="1"/>
</dbReference>
<comment type="pathway">
    <text evidence="4 13">Cell wall biogenesis; peptidoglycan recycling.</text>
</comment>
<dbReference type="NCBIfam" id="NF003915">
    <property type="entry name" value="PRK05441.1"/>
    <property type="match status" value="1"/>
</dbReference>
<accession>A0A380MUF3</accession>
<feature type="active site" description="Proton donor" evidence="13">
    <location>
        <position position="79"/>
    </location>
</feature>
<evidence type="ECO:0000256" key="6">
    <source>
        <dbReference type="ARBA" id="ARBA00060532"/>
    </source>
</evidence>
<dbReference type="PROSITE" id="PS01272">
    <property type="entry name" value="GCKR"/>
    <property type="match status" value="1"/>
</dbReference>
<dbReference type="GO" id="GO:0097173">
    <property type="term" value="P:N-acetylmuramic acid catabolic process"/>
    <property type="evidence" value="ECO:0007669"/>
    <property type="project" value="UniProtKB-UniPathway"/>
</dbReference>
<evidence type="ECO:0000256" key="10">
    <source>
        <dbReference type="ARBA" id="ARBA00070061"/>
    </source>
</evidence>
<dbReference type="UniPathway" id="UPA00343"/>
<comment type="subunit">
    <text evidence="1 13">Homodimer.</text>
</comment>
<dbReference type="OrthoDB" id="9813395at2"/>
<dbReference type="InterPro" id="IPR040190">
    <property type="entry name" value="MURQ/GCKR"/>
</dbReference>
<dbReference type="UniPathway" id="UPA00544"/>
<dbReference type="Proteomes" id="UP000254601">
    <property type="component" value="Unassembled WGS sequence"/>
</dbReference>
<dbReference type="EC" id="4.2.1.126" evidence="9 13"/>
<comment type="pathway">
    <text evidence="7 13">Amino-sugar metabolism; 1,6-anhydro-N-acetylmuramate degradation.</text>
</comment>
<dbReference type="HAMAP" id="MF_00068">
    <property type="entry name" value="MurQ"/>
    <property type="match status" value="1"/>
</dbReference>
<reference evidence="15 16" key="1">
    <citation type="submission" date="2018-06" db="EMBL/GenBank/DDBJ databases">
        <authorList>
            <consortium name="Pathogen Informatics"/>
            <person name="Doyle S."/>
        </authorList>
    </citation>
    <scope>NUCLEOTIDE SEQUENCE [LARGE SCALE GENOMIC DNA]</scope>
    <source>
        <strain evidence="15 16">NCTC13337</strain>
    </source>
</reference>
<dbReference type="UniPathway" id="UPA00342"/>
<evidence type="ECO:0000256" key="7">
    <source>
        <dbReference type="ARBA" id="ARBA00060595"/>
    </source>
</evidence>
<dbReference type="GO" id="GO:0046348">
    <property type="term" value="P:amino sugar catabolic process"/>
    <property type="evidence" value="ECO:0007669"/>
    <property type="project" value="InterPro"/>
</dbReference>
<comment type="catalytic activity">
    <reaction evidence="5 13">
        <text>N-acetyl-D-muramate 6-phosphate + H2O = N-acetyl-D-glucosamine 6-phosphate + (R)-lactate</text>
        <dbReference type="Rhea" id="RHEA:26410"/>
        <dbReference type="ChEBI" id="CHEBI:15377"/>
        <dbReference type="ChEBI" id="CHEBI:16004"/>
        <dbReference type="ChEBI" id="CHEBI:57513"/>
        <dbReference type="ChEBI" id="CHEBI:58722"/>
        <dbReference type="EC" id="4.2.1.126"/>
    </reaction>
</comment>
<dbReference type="AlphaFoldDB" id="A0A380MUF3"/>
<evidence type="ECO:0000256" key="2">
    <source>
        <dbReference type="ARBA" id="ARBA00023239"/>
    </source>
</evidence>
<organism evidence="15 16">
    <name type="scientific">Suttonella ornithocola</name>
    <dbReference type="NCBI Taxonomy" id="279832"/>
    <lineage>
        <taxon>Bacteria</taxon>
        <taxon>Pseudomonadati</taxon>
        <taxon>Pseudomonadota</taxon>
        <taxon>Gammaproteobacteria</taxon>
        <taxon>Cardiobacteriales</taxon>
        <taxon>Cardiobacteriaceae</taxon>
        <taxon>Suttonella</taxon>
    </lineage>
</organism>
<dbReference type="NCBIfam" id="NF009222">
    <property type="entry name" value="PRK12570.1"/>
    <property type="match status" value="1"/>
</dbReference>
<evidence type="ECO:0000256" key="4">
    <source>
        <dbReference type="ARBA" id="ARBA00037880"/>
    </source>
</evidence>
<dbReference type="NCBIfam" id="TIGR00274">
    <property type="entry name" value="N-acetylmuramic acid 6-phosphate etherase"/>
    <property type="match status" value="1"/>
</dbReference>
<evidence type="ECO:0000259" key="14">
    <source>
        <dbReference type="PROSITE" id="PS51464"/>
    </source>
</evidence>
<dbReference type="FunFam" id="1.10.8.1080:FF:000001">
    <property type="entry name" value="N-acetylmuramic acid 6-phosphate etherase"/>
    <property type="match status" value="1"/>
</dbReference>
<sequence>MITTETRNPTSQEIDTLSTIEILQRINQEDAKIANIIATEIPNITLAVDAIVHTFSQKGRLIYIGAGTSGRLGVLDASECPPTYNTDPNQIIGIIAGGHQALTEAIENAEDNQEQAINDLKALHFSQKDILVGIAASGQTPYVISGLQYAKQCQASTIAITCSENNPMQKIVDIAITPIVGAEIITGSTRMKAGTAQKMILNMLTTTAMIKMGKVYGNLMVDVQPNNAKLIRRQQQIVCEAAGCSLEQAKNALNRSHGNVKAAIIMLLLDKDSEAAQDLLEKHRGHLRQALSFSK</sequence>
<dbReference type="InterPro" id="IPR046348">
    <property type="entry name" value="SIS_dom_sf"/>
</dbReference>
<comment type="miscellaneous">
    <text evidence="13">A lyase-type mechanism (elimination/hydration) is suggested for the cleavage of the lactyl ether bond of MurNAc 6-phosphate, with the formation of an alpha,beta-unsaturated aldehyde intermediate with (E)-stereochemistry, followed by the syn addition of water to give product.</text>
</comment>
<comment type="pathway">
    <text evidence="6 13">Amino-sugar metabolism; N-acetylmuramate degradation.</text>
</comment>
<evidence type="ECO:0000256" key="11">
    <source>
        <dbReference type="ARBA" id="ARBA00077905"/>
    </source>
</evidence>
<evidence type="ECO:0000256" key="1">
    <source>
        <dbReference type="ARBA" id="ARBA00011738"/>
    </source>
</evidence>
<keyword evidence="2 13" id="KW-0456">Lyase</keyword>
<evidence type="ECO:0000256" key="13">
    <source>
        <dbReference type="HAMAP-Rule" id="MF_00068"/>
    </source>
</evidence>
<name>A0A380MUF3_9GAMM</name>
<comment type="function">
    <text evidence="13">Specifically catalyzes the cleavage of the D-lactyl ether substituent of MurNAc 6-phosphate, producing GlcNAc 6-phosphate and D-lactate. Together with AnmK, is also required for the utilization of anhydro-N-acetylmuramic acid (anhMurNAc) either imported from the medium or derived from its own cell wall murein, and thus plays a role in cell wall recycling.</text>
</comment>
<dbReference type="EMBL" id="UHIC01000001">
    <property type="protein sequence ID" value="SUO96230.1"/>
    <property type="molecule type" value="Genomic_DNA"/>
</dbReference>
<dbReference type="SUPFAM" id="SSF53697">
    <property type="entry name" value="SIS domain"/>
    <property type="match status" value="1"/>
</dbReference>
<proteinExistence type="inferred from homology"/>
<dbReference type="InterPro" id="IPR005488">
    <property type="entry name" value="Etherase_MurQ"/>
</dbReference>
<dbReference type="FunFam" id="3.40.50.10490:FF:000014">
    <property type="entry name" value="N-acetylmuramic acid 6-phosphate etherase"/>
    <property type="match status" value="1"/>
</dbReference>
<evidence type="ECO:0000313" key="16">
    <source>
        <dbReference type="Proteomes" id="UP000254601"/>
    </source>
</evidence>
<dbReference type="Gene3D" id="1.10.8.1080">
    <property type="match status" value="1"/>
</dbReference>
<dbReference type="CDD" id="cd05007">
    <property type="entry name" value="SIS_Etherase"/>
    <property type="match status" value="1"/>
</dbReference>
<evidence type="ECO:0000256" key="5">
    <source>
        <dbReference type="ARBA" id="ARBA00051747"/>
    </source>
</evidence>
<evidence type="ECO:0000313" key="15">
    <source>
        <dbReference type="EMBL" id="SUO96230.1"/>
    </source>
</evidence>
<feature type="domain" description="SIS" evidence="14">
    <location>
        <begin position="51"/>
        <end position="214"/>
    </location>
</feature>
<dbReference type="GO" id="GO:0016803">
    <property type="term" value="F:ether hydrolase activity"/>
    <property type="evidence" value="ECO:0007669"/>
    <property type="project" value="TreeGrafter"/>
</dbReference>
<gene>
    <name evidence="13 15" type="primary">murQ</name>
    <name evidence="15" type="ORF">NCTC13337_01759</name>
</gene>
<dbReference type="RefSeq" id="WP_115306067.1">
    <property type="nucleotide sequence ID" value="NZ_UHIC01000001.1"/>
</dbReference>
<dbReference type="PANTHER" id="PTHR10088:SF4">
    <property type="entry name" value="GLUCOKINASE REGULATORY PROTEIN"/>
    <property type="match status" value="1"/>
</dbReference>
<dbReference type="Gene3D" id="3.40.50.10490">
    <property type="entry name" value="Glucose-6-phosphate isomerase like protein, domain 1"/>
    <property type="match status" value="1"/>
</dbReference>
<evidence type="ECO:0000256" key="12">
    <source>
        <dbReference type="ARBA" id="ARBA00084049"/>
    </source>
</evidence>
<dbReference type="GO" id="GO:0097367">
    <property type="term" value="F:carbohydrate derivative binding"/>
    <property type="evidence" value="ECO:0007669"/>
    <property type="project" value="InterPro"/>
</dbReference>